<keyword evidence="1" id="KW-0808">Transferase</keyword>
<proteinExistence type="predicted"/>
<feature type="region of interest" description="Disordered" evidence="2">
    <location>
        <begin position="100"/>
        <end position="119"/>
    </location>
</feature>
<evidence type="ECO:0000259" key="3">
    <source>
        <dbReference type="Pfam" id="PF13581"/>
    </source>
</evidence>
<evidence type="ECO:0000256" key="2">
    <source>
        <dbReference type="SAM" id="MobiDB-lite"/>
    </source>
</evidence>
<dbReference type="SUPFAM" id="SSF55874">
    <property type="entry name" value="ATPase domain of HSP90 chaperone/DNA topoisomerase II/histidine kinase"/>
    <property type="match status" value="1"/>
</dbReference>
<protein>
    <submittedName>
        <fullName evidence="4">ATP-binding protein</fullName>
    </submittedName>
</protein>
<evidence type="ECO:0000313" key="4">
    <source>
        <dbReference type="EMBL" id="XDP98029.1"/>
    </source>
</evidence>
<dbReference type="Gene3D" id="3.30.565.10">
    <property type="entry name" value="Histidine kinase-like ATPase, C-terminal domain"/>
    <property type="match status" value="1"/>
</dbReference>
<dbReference type="GO" id="GO:0004674">
    <property type="term" value="F:protein serine/threonine kinase activity"/>
    <property type="evidence" value="ECO:0007669"/>
    <property type="project" value="UniProtKB-KW"/>
</dbReference>
<dbReference type="InterPro" id="IPR003594">
    <property type="entry name" value="HATPase_dom"/>
</dbReference>
<reference evidence="4" key="1">
    <citation type="submission" date="2024-07" db="EMBL/GenBank/DDBJ databases">
        <authorList>
            <person name="Yu S.T."/>
        </authorList>
    </citation>
    <scope>NUCLEOTIDE SEQUENCE</scope>
    <source>
        <strain evidence="4">R02</strain>
    </source>
</reference>
<dbReference type="PANTHER" id="PTHR35526">
    <property type="entry name" value="ANTI-SIGMA-F FACTOR RSBW-RELATED"/>
    <property type="match status" value="1"/>
</dbReference>
<dbReference type="GO" id="GO:0005524">
    <property type="term" value="F:ATP binding"/>
    <property type="evidence" value="ECO:0007669"/>
    <property type="project" value="UniProtKB-KW"/>
</dbReference>
<keyword evidence="1" id="KW-0418">Kinase</keyword>
<dbReference type="InterPro" id="IPR050267">
    <property type="entry name" value="Anti-sigma-factor_SerPK"/>
</dbReference>
<sequence>MPPRIAEPISVSEAPLAEAAGPARPSFSIVVPSAPSSVQVVRRVVRAWTRSHCQLPADQADALLVVLSEMCTNAVLHGHTDAFDVRAWVPATGELRLEVDDKTPSVSPTPGSPDTDAESGRGLLLVDALVRELGGTWGYSADGARAWCVLPALEAAR</sequence>
<gene>
    <name evidence="4" type="ORF">AB5J57_33120</name>
</gene>
<keyword evidence="1" id="KW-0723">Serine/threonine-protein kinase</keyword>
<dbReference type="PANTHER" id="PTHR35526:SF3">
    <property type="entry name" value="ANTI-SIGMA-F FACTOR RSBW"/>
    <property type="match status" value="1"/>
</dbReference>
<accession>A0AB39LVN0</accession>
<name>A0AB39LVN0_9ACTN</name>
<dbReference type="RefSeq" id="WP_369161465.1">
    <property type="nucleotide sequence ID" value="NZ_CP163429.1"/>
</dbReference>
<dbReference type="EMBL" id="CP163429">
    <property type="protein sequence ID" value="XDP98029.1"/>
    <property type="molecule type" value="Genomic_DNA"/>
</dbReference>
<dbReference type="InterPro" id="IPR036890">
    <property type="entry name" value="HATPase_C_sf"/>
</dbReference>
<dbReference type="CDD" id="cd16936">
    <property type="entry name" value="HATPase_RsbW-like"/>
    <property type="match status" value="1"/>
</dbReference>
<keyword evidence="4" id="KW-0547">Nucleotide-binding</keyword>
<dbReference type="AlphaFoldDB" id="A0AB39LVN0"/>
<feature type="domain" description="Histidine kinase/HSP90-like ATPase" evidence="3">
    <location>
        <begin position="31"/>
        <end position="133"/>
    </location>
</feature>
<organism evidence="4">
    <name type="scientific">Streptomyces sp. R02</name>
    <dbReference type="NCBI Taxonomy" id="3238623"/>
    <lineage>
        <taxon>Bacteria</taxon>
        <taxon>Bacillati</taxon>
        <taxon>Actinomycetota</taxon>
        <taxon>Actinomycetes</taxon>
        <taxon>Kitasatosporales</taxon>
        <taxon>Streptomycetaceae</taxon>
        <taxon>Streptomyces</taxon>
    </lineage>
</organism>
<evidence type="ECO:0000256" key="1">
    <source>
        <dbReference type="ARBA" id="ARBA00022527"/>
    </source>
</evidence>
<keyword evidence="4" id="KW-0067">ATP-binding</keyword>
<dbReference type="Pfam" id="PF13581">
    <property type="entry name" value="HATPase_c_2"/>
    <property type="match status" value="1"/>
</dbReference>